<reference evidence="1 2" key="2">
    <citation type="journal article" date="2019" name="G3 (Bethesda)">
        <title>Hybrid Assembly of the Genome of the Entomopathogenic Nematode Steinernema carpocapsae Identifies the X-Chromosome.</title>
        <authorList>
            <person name="Serra L."/>
            <person name="Macchietto M."/>
            <person name="Macias-Munoz A."/>
            <person name="McGill C.J."/>
            <person name="Rodriguez I.M."/>
            <person name="Rodriguez B."/>
            <person name="Murad R."/>
            <person name="Mortazavi A."/>
        </authorList>
    </citation>
    <scope>NUCLEOTIDE SEQUENCE [LARGE SCALE GENOMIC DNA]</scope>
    <source>
        <strain evidence="1 2">ALL</strain>
    </source>
</reference>
<dbReference type="EMBL" id="AZBU02000007">
    <property type="protein sequence ID" value="TKR69420.1"/>
    <property type="molecule type" value="Genomic_DNA"/>
</dbReference>
<dbReference type="AlphaFoldDB" id="A0A4U5MJ64"/>
<name>A0A4U5MJ64_STECR</name>
<evidence type="ECO:0000313" key="1">
    <source>
        <dbReference type="EMBL" id="TKR69420.1"/>
    </source>
</evidence>
<reference evidence="1 2" key="1">
    <citation type="journal article" date="2015" name="Genome Biol.">
        <title>Comparative genomics of Steinernema reveals deeply conserved gene regulatory networks.</title>
        <authorList>
            <person name="Dillman A.R."/>
            <person name="Macchietto M."/>
            <person name="Porter C.F."/>
            <person name="Rogers A."/>
            <person name="Williams B."/>
            <person name="Antoshechkin I."/>
            <person name="Lee M.M."/>
            <person name="Goodwin Z."/>
            <person name="Lu X."/>
            <person name="Lewis E.E."/>
            <person name="Goodrich-Blair H."/>
            <person name="Stock S.P."/>
            <person name="Adams B.J."/>
            <person name="Sternberg P.W."/>
            <person name="Mortazavi A."/>
        </authorList>
    </citation>
    <scope>NUCLEOTIDE SEQUENCE [LARGE SCALE GENOMIC DNA]</scope>
    <source>
        <strain evidence="1 2">ALL</strain>
    </source>
</reference>
<protein>
    <submittedName>
        <fullName evidence="1">Uncharacterized protein</fullName>
    </submittedName>
</protein>
<keyword evidence="2" id="KW-1185">Reference proteome</keyword>
<dbReference type="Proteomes" id="UP000298663">
    <property type="component" value="Unassembled WGS sequence"/>
</dbReference>
<gene>
    <name evidence="1" type="ORF">L596_021585</name>
</gene>
<organism evidence="1 2">
    <name type="scientific">Steinernema carpocapsae</name>
    <name type="common">Entomopathogenic nematode</name>
    <dbReference type="NCBI Taxonomy" id="34508"/>
    <lineage>
        <taxon>Eukaryota</taxon>
        <taxon>Metazoa</taxon>
        <taxon>Ecdysozoa</taxon>
        <taxon>Nematoda</taxon>
        <taxon>Chromadorea</taxon>
        <taxon>Rhabditida</taxon>
        <taxon>Tylenchina</taxon>
        <taxon>Panagrolaimomorpha</taxon>
        <taxon>Strongyloidoidea</taxon>
        <taxon>Steinernematidae</taxon>
        <taxon>Steinernema</taxon>
    </lineage>
</organism>
<proteinExistence type="predicted"/>
<evidence type="ECO:0000313" key="2">
    <source>
        <dbReference type="Proteomes" id="UP000298663"/>
    </source>
</evidence>
<accession>A0A4U5MJ64</accession>
<comment type="caution">
    <text evidence="1">The sequence shown here is derived from an EMBL/GenBank/DDBJ whole genome shotgun (WGS) entry which is preliminary data.</text>
</comment>
<sequence length="93" mass="10237">MSIIVGTKSNPPAWKSRTFAFDDARRRRNADLVWKTVKMTVVSSKSASFSGVSLPIENLTRRIVEVNCRNPSRFALKFAGIGGVWAQLIALAA</sequence>